<proteinExistence type="predicted"/>
<evidence type="ECO:0000313" key="2">
    <source>
        <dbReference type="Proteomes" id="UP000588051"/>
    </source>
</evidence>
<accession>A0A850QIM1</accession>
<comment type="caution">
    <text evidence="1">The sequence shown here is derived from an EMBL/GenBank/DDBJ whole genome shotgun (WGS) entry which is preliminary data.</text>
</comment>
<protein>
    <submittedName>
        <fullName evidence="1">Uncharacterized protein</fullName>
    </submittedName>
</protein>
<reference evidence="1 2" key="1">
    <citation type="submission" date="2020-06" db="EMBL/GenBank/DDBJ databases">
        <authorList>
            <person name="Qiu C."/>
            <person name="Liu Z."/>
        </authorList>
    </citation>
    <scope>NUCLEOTIDE SEQUENCE [LARGE SCALE GENOMIC DNA]</scope>
    <source>
        <strain evidence="1 2">EM 1</strain>
    </source>
</reference>
<sequence>MNEKMQFSTSSLEPFKSASPEMAATVFANVNQAMRLRPPSPVLVGEVRDQAVRDLLEGRAE</sequence>
<evidence type="ECO:0000313" key="1">
    <source>
        <dbReference type="EMBL" id="NVO78969.1"/>
    </source>
</evidence>
<name>A0A850QIM1_9BURK</name>
<organism evidence="1 2">
    <name type="scientific">Undibacterium oligocarboniphilum</name>
    <dbReference type="NCBI Taxonomy" id="666702"/>
    <lineage>
        <taxon>Bacteria</taxon>
        <taxon>Pseudomonadati</taxon>
        <taxon>Pseudomonadota</taxon>
        <taxon>Betaproteobacteria</taxon>
        <taxon>Burkholderiales</taxon>
        <taxon>Oxalobacteraceae</taxon>
        <taxon>Undibacterium</taxon>
    </lineage>
</organism>
<dbReference type="EMBL" id="JABXYJ010000008">
    <property type="protein sequence ID" value="NVO78969.1"/>
    <property type="molecule type" value="Genomic_DNA"/>
</dbReference>
<gene>
    <name evidence="1" type="ORF">HV832_14155</name>
</gene>
<keyword evidence="2" id="KW-1185">Reference proteome</keyword>
<dbReference type="AlphaFoldDB" id="A0A850QIM1"/>
<dbReference type="RefSeq" id="WP_176804504.1">
    <property type="nucleotide sequence ID" value="NZ_JABXYJ010000008.1"/>
</dbReference>
<dbReference type="Proteomes" id="UP000588051">
    <property type="component" value="Unassembled WGS sequence"/>
</dbReference>